<dbReference type="EMBL" id="LZMF01000143">
    <property type="protein sequence ID" value="OBK83336.1"/>
    <property type="molecule type" value="Genomic_DNA"/>
</dbReference>
<sequence length="157" mass="16414">MSWLSRILRLGRITEPAGARPPADPPRGLSGSVQVRHVDAGSCNGCEIEIAGAFGPVYDAERFGARLVASPRHADALLVTGVVTRNMAEPLRNTVEATPHPRRVIACGDCALNRGVFAQAYGTVGAVGEVVPVDVEIPGCPPTPDQIVAALRSVTGR</sequence>
<keyword evidence="4" id="KW-0479">Metal-binding</keyword>
<comment type="cofactor">
    <cofactor evidence="1">
        <name>[4Fe-4S] cluster</name>
        <dbReference type="ChEBI" id="CHEBI:49883"/>
    </cofactor>
</comment>
<accession>A0A1A3TKX5</accession>
<proteinExistence type="inferred from homology"/>
<comment type="similarity">
    <text evidence="2">Belongs to the complex I 20 kDa subunit family.</text>
</comment>
<keyword evidence="3" id="KW-0004">4Fe-4S</keyword>
<reference evidence="9" key="1">
    <citation type="submission" date="2016-06" db="EMBL/GenBank/DDBJ databases">
        <authorList>
            <person name="Sutton G."/>
            <person name="Brinkac L."/>
            <person name="Sanka R."/>
            <person name="Adams M."/>
            <person name="Lau E."/>
            <person name="Garcia-Basteiro A."/>
            <person name="Lopez-Varela E."/>
            <person name="Palencia S."/>
        </authorList>
    </citation>
    <scope>NUCLEOTIDE SEQUENCE [LARGE SCALE GENOMIC DNA]</scope>
    <source>
        <strain evidence="9">1274684.2</strain>
    </source>
</reference>
<dbReference type="AlphaFoldDB" id="A0A1A3TKX5"/>
<evidence type="ECO:0000256" key="4">
    <source>
        <dbReference type="ARBA" id="ARBA00022723"/>
    </source>
</evidence>
<dbReference type="PANTHER" id="PTHR42989:SF1">
    <property type="entry name" value="FORMATE HYDROGENLYASE SUBUNIT 7-RELATED"/>
    <property type="match status" value="1"/>
</dbReference>
<dbReference type="InterPro" id="IPR052375">
    <property type="entry name" value="Complex_I_20kDa-like"/>
</dbReference>
<dbReference type="RefSeq" id="WP_065026463.1">
    <property type="nucleotide sequence ID" value="NZ_LZMF01000143.1"/>
</dbReference>
<dbReference type="SUPFAM" id="SSF56770">
    <property type="entry name" value="HydA/Nqo6-like"/>
    <property type="match status" value="1"/>
</dbReference>
<dbReference type="NCBIfam" id="NF005012">
    <property type="entry name" value="PRK06411.1"/>
    <property type="match status" value="1"/>
</dbReference>
<gene>
    <name evidence="8" type="ORF">A5648_12720</name>
</gene>
<evidence type="ECO:0000313" key="8">
    <source>
        <dbReference type="EMBL" id="OBK83336.1"/>
    </source>
</evidence>
<evidence type="ECO:0000256" key="2">
    <source>
        <dbReference type="ARBA" id="ARBA00009173"/>
    </source>
</evidence>
<dbReference type="GO" id="GO:0046872">
    <property type="term" value="F:metal ion binding"/>
    <property type="evidence" value="ECO:0007669"/>
    <property type="project" value="UniProtKB-KW"/>
</dbReference>
<comment type="caution">
    <text evidence="8">The sequence shown here is derived from an EMBL/GenBank/DDBJ whole genome shotgun (WGS) entry which is preliminary data.</text>
</comment>
<evidence type="ECO:0000259" key="7">
    <source>
        <dbReference type="Pfam" id="PF01058"/>
    </source>
</evidence>
<organism evidence="8 9">
    <name type="scientific">Mycolicibacter sinensis (strain JDM601)</name>
    <name type="common">Mycobacterium sinense</name>
    <dbReference type="NCBI Taxonomy" id="875328"/>
    <lineage>
        <taxon>Bacteria</taxon>
        <taxon>Bacillati</taxon>
        <taxon>Actinomycetota</taxon>
        <taxon>Actinomycetes</taxon>
        <taxon>Mycobacteriales</taxon>
        <taxon>Mycobacteriaceae</taxon>
        <taxon>Mycolicibacter</taxon>
    </lineage>
</organism>
<dbReference type="GO" id="GO:0051539">
    <property type="term" value="F:4 iron, 4 sulfur cluster binding"/>
    <property type="evidence" value="ECO:0007669"/>
    <property type="project" value="UniProtKB-KW"/>
</dbReference>
<name>A0A1A3TKX5_MYCSD</name>
<dbReference type="Pfam" id="PF01058">
    <property type="entry name" value="Oxidored_q6"/>
    <property type="match status" value="1"/>
</dbReference>
<keyword evidence="6" id="KW-0411">Iron-sulfur</keyword>
<protein>
    <submittedName>
        <fullName evidence="8">Oxidoreductase</fullName>
    </submittedName>
</protein>
<evidence type="ECO:0000256" key="1">
    <source>
        <dbReference type="ARBA" id="ARBA00001966"/>
    </source>
</evidence>
<evidence type="ECO:0000256" key="6">
    <source>
        <dbReference type="ARBA" id="ARBA00023014"/>
    </source>
</evidence>
<feature type="domain" description="NADH:ubiquinone oxidoreductase-like 20kDa subunit" evidence="7">
    <location>
        <begin position="43"/>
        <end position="153"/>
    </location>
</feature>
<dbReference type="Proteomes" id="UP000093759">
    <property type="component" value="Unassembled WGS sequence"/>
</dbReference>
<keyword evidence="5" id="KW-0408">Iron</keyword>
<dbReference type="InterPro" id="IPR006137">
    <property type="entry name" value="NADH_UbQ_OxRdtase-like_20kDa"/>
</dbReference>
<evidence type="ECO:0000256" key="3">
    <source>
        <dbReference type="ARBA" id="ARBA00022485"/>
    </source>
</evidence>
<evidence type="ECO:0000256" key="5">
    <source>
        <dbReference type="ARBA" id="ARBA00023004"/>
    </source>
</evidence>
<evidence type="ECO:0000313" key="9">
    <source>
        <dbReference type="Proteomes" id="UP000093759"/>
    </source>
</evidence>
<dbReference type="PANTHER" id="PTHR42989">
    <property type="entry name" value="HYDROGENASE-4 COMPONENT I"/>
    <property type="match status" value="1"/>
</dbReference>
<dbReference type="Gene3D" id="3.40.50.12280">
    <property type="match status" value="1"/>
</dbReference>